<comment type="caution">
    <text evidence="1">The sequence shown here is derived from an EMBL/GenBank/DDBJ whole genome shotgun (WGS) entry which is preliminary data.</text>
</comment>
<dbReference type="Pfam" id="PF26128">
    <property type="entry name" value="Gad2"/>
    <property type="match status" value="1"/>
</dbReference>
<dbReference type="RefSeq" id="WP_317958090.1">
    <property type="nucleotide sequence ID" value="NZ_BSKO01000001.1"/>
</dbReference>
<name>A0ABQ5TJ83_9BACI</name>
<evidence type="ECO:0000313" key="2">
    <source>
        <dbReference type="Proteomes" id="UP001275436"/>
    </source>
</evidence>
<keyword evidence="2" id="KW-1185">Reference proteome</keyword>
<organism evidence="1 2">
    <name type="scientific">Oceanobacillus kimchii</name>
    <dbReference type="NCBI Taxonomy" id="746691"/>
    <lineage>
        <taxon>Bacteria</taxon>
        <taxon>Bacillati</taxon>
        <taxon>Bacillota</taxon>
        <taxon>Bacilli</taxon>
        <taxon>Bacillales</taxon>
        <taxon>Bacillaceae</taxon>
        <taxon>Oceanobacillus</taxon>
    </lineage>
</organism>
<proteinExistence type="predicted"/>
<sequence>MDFLKVVDELKSLQTEIEENKVDTRFEKNKLYDYLGKSLVESLEEYNVILAGGTIASLFTSSEINDIDLYFRSKEDFAAFAERVMDGEWITSHTNKSTLFQYDELPVQLIHFSFFKEVEDVFDSFDFTVCMGAFDFKTKEFVFHKDFLKHNSQKILKFNSNTDYPLVSLMRTDKYQKKGYSISKTEMFRIILTCMDLKIDSYDELEDHLGGMYGESFDNILEELDKEEEFDLAIVIDKIKDLSLRDDYFKEIKLPENPDIQAIIKKVCNIKRKYFTAYNDRKYGLSYDGKTLEKYYDPEEDDEEVDGNNYIQRKLYKFVKKVDDRYYSFYDNSFEYVLGEIVEGNSTNGLYFNEFNKINQSSFFDKNDKILIEVEVDAKDLIDINYTTSQYKKCKMLREVPEEEWNNSTDKSLEKAPF</sequence>
<dbReference type="Proteomes" id="UP001275436">
    <property type="component" value="Unassembled WGS sequence"/>
</dbReference>
<gene>
    <name evidence="1" type="ORF">MACH08_19960</name>
</gene>
<protein>
    <recommendedName>
        <fullName evidence="3">Nucleotidyltransferase</fullName>
    </recommendedName>
</protein>
<dbReference type="EMBL" id="BSKO01000001">
    <property type="protein sequence ID" value="GLO66212.1"/>
    <property type="molecule type" value="Genomic_DNA"/>
</dbReference>
<accession>A0ABQ5TJ83</accession>
<evidence type="ECO:0000313" key="1">
    <source>
        <dbReference type="EMBL" id="GLO66212.1"/>
    </source>
</evidence>
<reference evidence="1 2" key="1">
    <citation type="submission" date="2023-02" db="EMBL/GenBank/DDBJ databases">
        <title>Oceanobacillus kimchii IFOP_LL358 isolated form Alexandrium catenella lab strain.</title>
        <authorList>
            <person name="Gajardo G."/>
            <person name="Ueki S."/>
            <person name="Maruyama F."/>
        </authorList>
    </citation>
    <scope>NUCLEOTIDE SEQUENCE [LARGE SCALE GENOMIC DNA]</scope>
    <source>
        <strain evidence="1 2">IFOP_LL358</strain>
    </source>
</reference>
<evidence type="ECO:0008006" key="3">
    <source>
        <dbReference type="Google" id="ProtNLM"/>
    </source>
</evidence>